<keyword evidence="3" id="KW-1185">Reference proteome</keyword>
<gene>
    <name evidence="2" type="ORF">ACFSCS_02135</name>
</gene>
<dbReference type="PROSITE" id="PS51257">
    <property type="entry name" value="PROKAR_LIPOPROTEIN"/>
    <property type="match status" value="1"/>
</dbReference>
<evidence type="ECO:0000313" key="2">
    <source>
        <dbReference type="EMBL" id="MFD1888983.1"/>
    </source>
</evidence>
<dbReference type="NCBIfam" id="NF038094">
    <property type="entry name" value="CueP_fam"/>
    <property type="match status" value="1"/>
</dbReference>
<dbReference type="EMBL" id="JBHUFZ010000005">
    <property type="protein sequence ID" value="MFD1888983.1"/>
    <property type="molecule type" value="Genomic_DNA"/>
</dbReference>
<keyword evidence="1" id="KW-0732">Signal</keyword>
<dbReference type="InterPro" id="IPR047808">
    <property type="entry name" value="CueP-like"/>
</dbReference>
<comment type="caution">
    <text evidence="2">The sequence shown here is derived from an EMBL/GenBank/DDBJ whole genome shotgun (WGS) entry which is preliminary data.</text>
</comment>
<reference evidence="3" key="1">
    <citation type="journal article" date="2019" name="Int. J. Syst. Evol. Microbiol.">
        <title>The Global Catalogue of Microorganisms (GCM) 10K type strain sequencing project: providing services to taxonomists for standard genome sequencing and annotation.</title>
        <authorList>
            <consortium name="The Broad Institute Genomics Platform"/>
            <consortium name="The Broad Institute Genome Sequencing Center for Infectious Disease"/>
            <person name="Wu L."/>
            <person name="Ma J."/>
        </authorList>
    </citation>
    <scope>NUCLEOTIDE SEQUENCE [LARGE SCALE GENOMIC DNA]</scope>
    <source>
        <strain evidence="3">CAIM 431</strain>
    </source>
</reference>
<protein>
    <submittedName>
        <fullName evidence="2">CueP family metal-binding protein</fullName>
    </submittedName>
</protein>
<organism evidence="2 3">
    <name type="scientific">Luteococcus peritonei</name>
    <dbReference type="NCBI Taxonomy" id="88874"/>
    <lineage>
        <taxon>Bacteria</taxon>
        <taxon>Bacillati</taxon>
        <taxon>Actinomycetota</taxon>
        <taxon>Actinomycetes</taxon>
        <taxon>Propionibacteriales</taxon>
        <taxon>Propionibacteriaceae</taxon>
        <taxon>Luteococcus</taxon>
    </lineage>
</organism>
<feature type="chain" id="PRO_5046361767" evidence="1">
    <location>
        <begin position="26"/>
        <end position="199"/>
    </location>
</feature>
<dbReference type="Gene3D" id="2.60.40.3700">
    <property type="match status" value="1"/>
</dbReference>
<dbReference type="RefSeq" id="WP_343874977.1">
    <property type="nucleotide sequence ID" value="NZ_BAAAIX010000028.1"/>
</dbReference>
<evidence type="ECO:0000256" key="1">
    <source>
        <dbReference type="SAM" id="SignalP"/>
    </source>
</evidence>
<sequence length="199" mass="20682">MTRRPLALLAVGCLLLSACSSSTPAAESTTAPSAAASAASPAGGGWLQQLGVDQSDAVAVIEAMEASSTPRPVDMKASVRYDKLVLADEQGERELPIRNGKFYLSIAPYVDQTHECFAHSLSGCQGEQTGKPVHVTITDAQGATLVDTDATTHSNGFVGFWLPRDISGKVTVTLDGRTGTVPFSTTADSPTCLTTLQVA</sequence>
<accession>A0ABW4RTQ3</accession>
<feature type="signal peptide" evidence="1">
    <location>
        <begin position="1"/>
        <end position="25"/>
    </location>
</feature>
<dbReference type="Proteomes" id="UP001597326">
    <property type="component" value="Unassembled WGS sequence"/>
</dbReference>
<proteinExistence type="predicted"/>
<name>A0ABW4RTQ3_9ACTN</name>
<dbReference type="Pfam" id="PF21172">
    <property type="entry name" value="CueP"/>
    <property type="match status" value="1"/>
</dbReference>
<evidence type="ECO:0000313" key="3">
    <source>
        <dbReference type="Proteomes" id="UP001597326"/>
    </source>
</evidence>